<dbReference type="AlphaFoldDB" id="A0A450YCN0"/>
<proteinExistence type="predicted"/>
<reference evidence="1" key="1">
    <citation type="submission" date="2019-02" db="EMBL/GenBank/DDBJ databases">
        <authorList>
            <person name="Gruber-Vodicka R. H."/>
            <person name="Seah K. B. B."/>
        </authorList>
    </citation>
    <scope>NUCLEOTIDE SEQUENCE</scope>
    <source>
        <strain evidence="1">BECK_BZ125</strain>
    </source>
</reference>
<sequence length="117" mass="13626">MRWTPLSRQFWVTGILLVEEPHRSRVFSRLTTHLGAPVVARSRQIARYFRMPQSTEDQAFEFGQLRHQPRIAAITMRNAGVQADGESKSGKRKGPIRMLGFPRREKAMFFRSRQDDP</sequence>
<evidence type="ECO:0000313" key="1">
    <source>
        <dbReference type="EMBL" id="VFK39223.1"/>
    </source>
</evidence>
<protein>
    <submittedName>
        <fullName evidence="1">Uncharacterized protein</fullName>
    </submittedName>
</protein>
<name>A0A450YCN0_9GAMM</name>
<accession>A0A450YCN0</accession>
<organism evidence="1">
    <name type="scientific">Candidatus Kentrum sp. TC</name>
    <dbReference type="NCBI Taxonomy" id="2126339"/>
    <lineage>
        <taxon>Bacteria</taxon>
        <taxon>Pseudomonadati</taxon>
        <taxon>Pseudomonadota</taxon>
        <taxon>Gammaproteobacteria</taxon>
        <taxon>Candidatus Kentrum</taxon>
    </lineage>
</organism>
<gene>
    <name evidence="1" type="ORF">BECKTC1821E_GA0114239_100448</name>
</gene>
<dbReference type="EMBL" id="CAADFT010000004">
    <property type="protein sequence ID" value="VFK39223.1"/>
    <property type="molecule type" value="Genomic_DNA"/>
</dbReference>